<dbReference type="InterPro" id="IPR024197">
    <property type="entry name" value="TPP-like"/>
</dbReference>
<dbReference type="RefSeq" id="WP_378613420.1">
    <property type="nucleotide sequence ID" value="NZ_JBHSAX010000014.1"/>
</dbReference>
<dbReference type="Gene3D" id="3.40.50.1000">
    <property type="entry name" value="HAD superfamily/HAD-like"/>
    <property type="match status" value="1"/>
</dbReference>
<organism evidence="1 2">
    <name type="scientific">Nocardia jiangsuensis</name>
    <dbReference type="NCBI Taxonomy" id="1691563"/>
    <lineage>
        <taxon>Bacteria</taxon>
        <taxon>Bacillati</taxon>
        <taxon>Actinomycetota</taxon>
        <taxon>Actinomycetes</taxon>
        <taxon>Mycobacteriales</taxon>
        <taxon>Nocardiaceae</taxon>
        <taxon>Nocardia</taxon>
    </lineage>
</organism>
<proteinExistence type="predicted"/>
<sequence>MSSALPALVATDLDRTMIYSRAASGDAEALACVEHLDGEPLSFMTERAAVRLRELAGVAVVLPTTTRTIEQYRRIALPGGPFRYAVTSNGGNLLVDGEPDGAWRAAAGRDAAAGGAGLAEVRAELLRRIDDSWVLKFREADELFCYLVVNVAAMPAGFLADWDGWCRAHGWSASQQGRKIYAMPVAVCKSVAVAEVRRRLLDDGVLRPEAPLFAAGDGALDAELLASADFAVRPRHGELEELGWSSPNLVLTESRGADAGAEMVEWFHTGVRASAATAAKRLAG</sequence>
<accession>A0ABV8DU78</accession>
<dbReference type="SUPFAM" id="SSF56784">
    <property type="entry name" value="HAD-like"/>
    <property type="match status" value="1"/>
</dbReference>
<gene>
    <name evidence="1" type="ORF">ACFO0B_16900</name>
</gene>
<dbReference type="PIRSF" id="PIRSF030802">
    <property type="entry name" value="UCP030802"/>
    <property type="match status" value="1"/>
</dbReference>
<comment type="caution">
    <text evidence="1">The sequence shown here is derived from an EMBL/GenBank/DDBJ whole genome shotgun (WGS) entry which is preliminary data.</text>
</comment>
<dbReference type="InterPro" id="IPR023214">
    <property type="entry name" value="HAD_sf"/>
</dbReference>
<protein>
    <submittedName>
        <fullName evidence="1">HAD family hydrolase</fullName>
    </submittedName>
</protein>
<evidence type="ECO:0000313" key="1">
    <source>
        <dbReference type="EMBL" id="MFC3963673.1"/>
    </source>
</evidence>
<name>A0ABV8DU78_9NOCA</name>
<keyword evidence="1" id="KW-0378">Hydrolase</keyword>
<reference evidence="2" key="1">
    <citation type="journal article" date="2019" name="Int. J. Syst. Evol. Microbiol.">
        <title>The Global Catalogue of Microorganisms (GCM) 10K type strain sequencing project: providing services to taxonomists for standard genome sequencing and annotation.</title>
        <authorList>
            <consortium name="The Broad Institute Genomics Platform"/>
            <consortium name="The Broad Institute Genome Sequencing Center for Infectious Disease"/>
            <person name="Wu L."/>
            <person name="Ma J."/>
        </authorList>
    </citation>
    <scope>NUCLEOTIDE SEQUENCE [LARGE SCALE GENOMIC DNA]</scope>
    <source>
        <strain evidence="2">CGMCC 4.7330</strain>
    </source>
</reference>
<dbReference type="GO" id="GO:0016787">
    <property type="term" value="F:hydrolase activity"/>
    <property type="evidence" value="ECO:0007669"/>
    <property type="project" value="UniProtKB-KW"/>
</dbReference>
<dbReference type="InterPro" id="IPR036412">
    <property type="entry name" value="HAD-like_sf"/>
</dbReference>
<keyword evidence="2" id="KW-1185">Reference proteome</keyword>
<evidence type="ECO:0000313" key="2">
    <source>
        <dbReference type="Proteomes" id="UP001595696"/>
    </source>
</evidence>
<dbReference type="EMBL" id="JBHSAX010000014">
    <property type="protein sequence ID" value="MFC3963673.1"/>
    <property type="molecule type" value="Genomic_DNA"/>
</dbReference>
<dbReference type="Proteomes" id="UP001595696">
    <property type="component" value="Unassembled WGS sequence"/>
</dbReference>